<evidence type="ECO:0000313" key="8">
    <source>
        <dbReference type="EMBL" id="OGD15838.1"/>
    </source>
</evidence>
<gene>
    <name evidence="8" type="ORF">A2V47_01465</name>
</gene>
<dbReference type="PROSITE" id="PS01005">
    <property type="entry name" value="FORMATE_NITRITE_TP_1"/>
    <property type="match status" value="1"/>
</dbReference>
<evidence type="ECO:0000256" key="6">
    <source>
        <dbReference type="ARBA" id="ARBA00049660"/>
    </source>
</evidence>
<dbReference type="InterPro" id="IPR024002">
    <property type="entry name" value="For/NO2_transpt_CS"/>
</dbReference>
<dbReference type="STRING" id="1797291.A2V47_01465"/>
<evidence type="ECO:0000256" key="5">
    <source>
        <dbReference type="ARBA" id="ARBA00023136"/>
    </source>
</evidence>
<keyword evidence="3 7" id="KW-0812">Transmembrane</keyword>
<name>A0A1F5ABU3_9BACT</name>
<dbReference type="InterPro" id="IPR000292">
    <property type="entry name" value="For/NO2_transpt"/>
</dbReference>
<keyword evidence="4 7" id="KW-1133">Transmembrane helix</keyword>
<evidence type="ECO:0000256" key="2">
    <source>
        <dbReference type="ARBA" id="ARBA00022448"/>
    </source>
</evidence>
<sequence length="263" mass="28048">MIGIGKAKTSLSVIQMIILGILAGVFIGFGSELATMATYDMGKFLGEGFAKFIFGSVFSVGLILVVIAGAELFTGNNLIFVSVLNGDVKLSKMLNNWFWVYVANFIGSLLLVWLMYASGLWQTGSFGAGAKALAIANGKVNLSWGAAFSRAIVCNWLVCLAVWLAVASKDVVGKIFAIYFPIMAFVASGFEHSVANMYLIPIGILLKNSAEVVAAADLSGKLANLSWGGFIARNLIPVTLGNIIGGAFFVATLYWVVYLKDKK</sequence>
<dbReference type="AlphaFoldDB" id="A0A1F5ABU3"/>
<dbReference type="PANTHER" id="PTHR30520">
    <property type="entry name" value="FORMATE TRANSPORTER-RELATED"/>
    <property type="match status" value="1"/>
</dbReference>
<dbReference type="Pfam" id="PF01226">
    <property type="entry name" value="Form_Nir_trans"/>
    <property type="match status" value="1"/>
</dbReference>
<dbReference type="GO" id="GO:0005886">
    <property type="term" value="C:plasma membrane"/>
    <property type="evidence" value="ECO:0007669"/>
    <property type="project" value="TreeGrafter"/>
</dbReference>
<reference evidence="8 9" key="1">
    <citation type="journal article" date="2016" name="Nat. Commun.">
        <title>Thousands of microbial genomes shed light on interconnected biogeochemical processes in an aquifer system.</title>
        <authorList>
            <person name="Anantharaman K."/>
            <person name="Brown C.T."/>
            <person name="Hug L.A."/>
            <person name="Sharon I."/>
            <person name="Castelle C.J."/>
            <person name="Probst A.J."/>
            <person name="Thomas B.C."/>
            <person name="Singh A."/>
            <person name="Wilkins M.J."/>
            <person name="Karaoz U."/>
            <person name="Brodie E.L."/>
            <person name="Williams K.H."/>
            <person name="Hubbard S.S."/>
            <person name="Banfield J.F."/>
        </authorList>
    </citation>
    <scope>NUCLEOTIDE SEQUENCE [LARGE SCALE GENOMIC DNA]</scope>
</reference>
<feature type="transmembrane region" description="Helical" evidence="7">
    <location>
        <begin position="147"/>
        <end position="166"/>
    </location>
</feature>
<dbReference type="NCBIfam" id="TIGR00790">
    <property type="entry name" value="fnt"/>
    <property type="match status" value="1"/>
</dbReference>
<evidence type="ECO:0000256" key="1">
    <source>
        <dbReference type="ARBA" id="ARBA00004141"/>
    </source>
</evidence>
<proteinExistence type="inferred from homology"/>
<feature type="transmembrane region" description="Helical" evidence="7">
    <location>
        <begin position="178"/>
        <end position="200"/>
    </location>
</feature>
<evidence type="ECO:0000256" key="3">
    <source>
        <dbReference type="ARBA" id="ARBA00022692"/>
    </source>
</evidence>
<evidence type="ECO:0000256" key="4">
    <source>
        <dbReference type="ARBA" id="ARBA00022989"/>
    </source>
</evidence>
<comment type="similarity">
    <text evidence="6">Belongs to the FNT transporter (TC 1.A.16) family.</text>
</comment>
<dbReference type="FunFam" id="1.20.1080.10:FF:000011">
    <property type="entry name" value="Formate family transporter"/>
    <property type="match status" value="1"/>
</dbReference>
<feature type="transmembrane region" description="Helical" evidence="7">
    <location>
        <begin position="49"/>
        <end position="73"/>
    </location>
</feature>
<feature type="transmembrane region" description="Helical" evidence="7">
    <location>
        <begin position="12"/>
        <end position="29"/>
    </location>
</feature>
<dbReference type="GO" id="GO:0015499">
    <property type="term" value="F:formate transmembrane transporter activity"/>
    <property type="evidence" value="ECO:0007669"/>
    <property type="project" value="TreeGrafter"/>
</dbReference>
<dbReference type="Gene3D" id="1.20.1080.10">
    <property type="entry name" value="Glycerol uptake facilitator protein"/>
    <property type="match status" value="1"/>
</dbReference>
<evidence type="ECO:0000256" key="7">
    <source>
        <dbReference type="SAM" id="Phobius"/>
    </source>
</evidence>
<dbReference type="InterPro" id="IPR023271">
    <property type="entry name" value="Aquaporin-like"/>
</dbReference>
<comment type="subcellular location">
    <subcellularLocation>
        <location evidence="1">Membrane</location>
        <topology evidence="1">Multi-pass membrane protein</topology>
    </subcellularLocation>
</comment>
<feature type="transmembrane region" description="Helical" evidence="7">
    <location>
        <begin position="235"/>
        <end position="257"/>
    </location>
</feature>
<comment type="caution">
    <text evidence="8">The sequence shown here is derived from an EMBL/GenBank/DDBJ whole genome shotgun (WGS) entry which is preliminary data.</text>
</comment>
<dbReference type="PANTHER" id="PTHR30520:SF6">
    <property type="entry name" value="FORMATE_NITRATE FAMILY TRANSPORTER (EUROFUNG)"/>
    <property type="match status" value="1"/>
</dbReference>
<evidence type="ECO:0000313" key="9">
    <source>
        <dbReference type="Proteomes" id="UP000177701"/>
    </source>
</evidence>
<keyword evidence="2" id="KW-0813">Transport</keyword>
<feature type="transmembrane region" description="Helical" evidence="7">
    <location>
        <begin position="94"/>
        <end position="116"/>
    </location>
</feature>
<protein>
    <submittedName>
        <fullName evidence="8">FdhC protein</fullName>
    </submittedName>
</protein>
<dbReference type="EMBL" id="MEYH01000047">
    <property type="protein sequence ID" value="OGD15838.1"/>
    <property type="molecule type" value="Genomic_DNA"/>
</dbReference>
<keyword evidence="5 7" id="KW-0472">Membrane</keyword>
<dbReference type="PROSITE" id="PS01006">
    <property type="entry name" value="FORMATE_NITRITE_TP_2"/>
    <property type="match status" value="1"/>
</dbReference>
<organism evidence="8 9">
    <name type="scientific">Candidatus Sediminicultor quintus</name>
    <dbReference type="NCBI Taxonomy" id="1797291"/>
    <lineage>
        <taxon>Bacteria</taxon>
        <taxon>Pseudomonadati</taxon>
        <taxon>Atribacterota</taxon>
        <taxon>Candidatus Phoenicimicrobiia</taxon>
        <taxon>Candidatus Pheonicimicrobiales</taxon>
        <taxon>Candidatus Phoenicimicrobiaceae</taxon>
        <taxon>Candidatus Sediminicultor</taxon>
    </lineage>
</organism>
<dbReference type="Proteomes" id="UP000177701">
    <property type="component" value="Unassembled WGS sequence"/>
</dbReference>
<accession>A0A1F5ABU3</accession>